<evidence type="ECO:0000256" key="7">
    <source>
        <dbReference type="ARBA" id="ARBA00040410"/>
    </source>
</evidence>
<dbReference type="Gene3D" id="3.30.40.10">
    <property type="entry name" value="Zinc/RING finger domain, C3HC4 (zinc finger)"/>
    <property type="match status" value="1"/>
</dbReference>
<keyword evidence="11" id="KW-1185">Reference proteome</keyword>
<comment type="function">
    <text evidence="6">Negative feedback regulator that controls excessive innate immune responses. Regulates both Toll-like receptor 4 (TLR4) and DDX58/RIG1-like helicases (RLH) pathways. May inhibit the LTR pathway by direct interaction with TRAF6 and attenuation of NF-kappa-B activation. May negatively regulate the RLH pathway downstream from MAVS and upstream of NF-kappa-B and IRF3.</text>
</comment>
<feature type="compositionally biased region" description="Gly residues" evidence="8">
    <location>
        <begin position="436"/>
        <end position="447"/>
    </location>
</feature>
<dbReference type="InterPro" id="IPR051986">
    <property type="entry name" value="Innate_Immune_Apopt_Reg"/>
</dbReference>
<keyword evidence="5" id="KW-0007">Acetylation</keyword>
<sequence length="477" mass="52645">MGDEGTQICSNCKHDIPEANFTTHEIHCRRNIALCDVCQEPVPRLDVQKHKEQEHAQIKCKCGLKIAKNQVEFHQSSECTLRLIPCQYCDLELVSSQAKEHEEYCGTRTEPCPLCKCNVMLREQVDHPAFCGSLTPPHERNNSRTTFSTAEPQSPGAWFDVPSIRNHLEAQSRAPKTCNISAEEGRGFPWSHDPRGYNASRGPPGQDNRTDSAPRNTSFSQLLEHAEEHTAFSSSAWPQGYSSVDEETNLDFLLALSLQNDSGPEEQVAGLWTDFNHHKDIMLPCEFCEELFPEEELILHQTGCSPASSIATFSQRPAAAPFDAEPAPAYCGPPARPPGDETVIPCEFCGVALEESVVFHHQDQCDMQPCSAKAVNNIFHKPLASAEDTRRRASPDLHRRVRHQEPPEELFAADQNGEEGQRGYTGLLSPTKRPGGDGGGGGGGGIHGQNRSQRGREPAPRSSLPETPQYPYSAFTG</sequence>
<feature type="region of interest" description="Disordered" evidence="8">
    <location>
        <begin position="181"/>
        <end position="215"/>
    </location>
</feature>
<protein>
    <recommendedName>
        <fullName evidence="7">TRAF-type zinc finger domain-containing protein 1</fullName>
    </recommendedName>
</protein>
<evidence type="ECO:0000256" key="5">
    <source>
        <dbReference type="ARBA" id="ARBA00022990"/>
    </source>
</evidence>
<name>A0A9Q0ECX6_9TELE</name>
<keyword evidence="1" id="KW-0597">Phosphoprotein</keyword>
<evidence type="ECO:0000313" key="11">
    <source>
        <dbReference type="Proteomes" id="UP001148018"/>
    </source>
</evidence>
<dbReference type="PANTHER" id="PTHR16295">
    <property type="entry name" value="TRAF-TYPE ZINC FINGER PROTEIN-RELATED"/>
    <property type="match status" value="1"/>
</dbReference>
<feature type="region of interest" description="Disordered" evidence="8">
    <location>
        <begin position="383"/>
        <end position="477"/>
    </location>
</feature>
<evidence type="ECO:0000256" key="1">
    <source>
        <dbReference type="ARBA" id="ARBA00022553"/>
    </source>
</evidence>
<gene>
    <name evidence="10" type="ORF">NHX12_029231</name>
</gene>
<dbReference type="GO" id="GO:0045824">
    <property type="term" value="P:negative regulation of innate immune response"/>
    <property type="evidence" value="ECO:0007669"/>
    <property type="project" value="TreeGrafter"/>
</dbReference>
<feature type="compositionally biased region" description="Basic and acidic residues" evidence="8">
    <location>
        <begin position="387"/>
        <end position="406"/>
    </location>
</feature>
<dbReference type="GO" id="GO:0005739">
    <property type="term" value="C:mitochondrion"/>
    <property type="evidence" value="ECO:0007669"/>
    <property type="project" value="TreeGrafter"/>
</dbReference>
<evidence type="ECO:0000256" key="3">
    <source>
        <dbReference type="ARBA" id="ARBA00022771"/>
    </source>
</evidence>
<evidence type="ECO:0000256" key="8">
    <source>
        <dbReference type="SAM" id="MobiDB-lite"/>
    </source>
</evidence>
<evidence type="ECO:0000313" key="10">
    <source>
        <dbReference type="EMBL" id="KAJ3604491.1"/>
    </source>
</evidence>
<dbReference type="AlphaFoldDB" id="A0A9Q0ECX6"/>
<feature type="compositionally biased region" description="Polar residues" evidence="8">
    <location>
        <begin position="143"/>
        <end position="152"/>
    </location>
</feature>
<dbReference type="EMBL" id="JANIIK010000044">
    <property type="protein sequence ID" value="KAJ3604491.1"/>
    <property type="molecule type" value="Genomic_DNA"/>
</dbReference>
<reference evidence="10" key="1">
    <citation type="submission" date="2022-07" db="EMBL/GenBank/DDBJ databases">
        <title>Chromosome-level genome of Muraenolepis orangiensis.</title>
        <authorList>
            <person name="Kim J."/>
        </authorList>
    </citation>
    <scope>NUCLEOTIDE SEQUENCE</scope>
    <source>
        <strain evidence="10">KU_S4_2022</strain>
        <tissue evidence="10">Muscle</tissue>
    </source>
</reference>
<dbReference type="GO" id="GO:0008270">
    <property type="term" value="F:zinc ion binding"/>
    <property type="evidence" value="ECO:0007669"/>
    <property type="project" value="UniProtKB-KW"/>
</dbReference>
<feature type="domain" description="TRAFD1/XAF1 zinc finger" evidence="9">
    <location>
        <begin position="90"/>
        <end position="132"/>
    </location>
</feature>
<accession>A0A9Q0ECX6</accession>
<dbReference type="Proteomes" id="UP001148018">
    <property type="component" value="Unassembled WGS sequence"/>
</dbReference>
<keyword evidence="3" id="KW-0863">Zinc-finger</keyword>
<dbReference type="PANTHER" id="PTHR16295:SF19">
    <property type="entry name" value="TRAF-TYPE ZINC FINGER DOMAIN-CONTAINING PROTEIN 1"/>
    <property type="match status" value="1"/>
</dbReference>
<keyword evidence="4" id="KW-0862">Zinc</keyword>
<dbReference type="Pfam" id="PF21366">
    <property type="entry name" value="TRAFD1-XIAF1_ZnF"/>
    <property type="match status" value="1"/>
</dbReference>
<dbReference type="Pfam" id="PF23580">
    <property type="entry name" value="Znf_XAF1_N"/>
    <property type="match status" value="1"/>
</dbReference>
<feature type="region of interest" description="Disordered" evidence="8">
    <location>
        <begin position="131"/>
        <end position="160"/>
    </location>
</feature>
<keyword evidence="2" id="KW-0479">Metal-binding</keyword>
<dbReference type="InterPro" id="IPR013083">
    <property type="entry name" value="Znf_RING/FYVE/PHD"/>
</dbReference>
<evidence type="ECO:0000256" key="4">
    <source>
        <dbReference type="ARBA" id="ARBA00022833"/>
    </source>
</evidence>
<comment type="caution">
    <text evidence="10">The sequence shown here is derived from an EMBL/GenBank/DDBJ whole genome shotgun (WGS) entry which is preliminary data.</text>
</comment>
<evidence type="ECO:0000256" key="6">
    <source>
        <dbReference type="ARBA" id="ARBA00037636"/>
    </source>
</evidence>
<evidence type="ECO:0000256" key="2">
    <source>
        <dbReference type="ARBA" id="ARBA00022723"/>
    </source>
</evidence>
<dbReference type="OrthoDB" id="422728at2759"/>
<dbReference type="InterPro" id="IPR049439">
    <property type="entry name" value="TRAFD1-XIAF1_Znf"/>
</dbReference>
<evidence type="ECO:0000259" key="9">
    <source>
        <dbReference type="Pfam" id="PF21366"/>
    </source>
</evidence>
<proteinExistence type="predicted"/>
<organism evidence="10 11">
    <name type="scientific">Muraenolepis orangiensis</name>
    <name type="common">Patagonian moray cod</name>
    <dbReference type="NCBI Taxonomy" id="630683"/>
    <lineage>
        <taxon>Eukaryota</taxon>
        <taxon>Metazoa</taxon>
        <taxon>Chordata</taxon>
        <taxon>Craniata</taxon>
        <taxon>Vertebrata</taxon>
        <taxon>Euteleostomi</taxon>
        <taxon>Actinopterygii</taxon>
        <taxon>Neopterygii</taxon>
        <taxon>Teleostei</taxon>
        <taxon>Neoteleostei</taxon>
        <taxon>Acanthomorphata</taxon>
        <taxon>Zeiogadaria</taxon>
        <taxon>Gadariae</taxon>
        <taxon>Gadiformes</taxon>
        <taxon>Muraenolepidoidei</taxon>
        <taxon>Muraenolepididae</taxon>
        <taxon>Muraenolepis</taxon>
    </lineage>
</organism>